<evidence type="ECO:0000256" key="7">
    <source>
        <dbReference type="SAM" id="MobiDB-lite"/>
    </source>
</evidence>
<sequence>MSAPTSSIAPIGTTYTSLLKVYSSPSKTGALKHKLGQAGTGYLRALDSYPVLTKAYTSAVLNAISEITASYLAGRKDKSATSAAAKQNGLPPYLTARVPKMAAFGFFVSAPLSHYLVSWLQKGFKGKVGPFWKLLQILTSLVTVTPIMSTVLLASMSVVAGARSFKQVLASIKLGFFPVVKSNWLISPIAMFIAQNYLPPQLWTIFFSILAFFVSTYNNYIVKSRAIDGRNKAAKKSDSQVTLKKEETEESNKNE</sequence>
<dbReference type="OrthoDB" id="860at2759"/>
<gene>
    <name evidence="8" type="ORF">NADFUDRAFT_84574</name>
</gene>
<feature type="transmembrane region" description="Helical" evidence="6">
    <location>
        <begin position="174"/>
        <end position="194"/>
    </location>
</feature>
<evidence type="ECO:0000256" key="6">
    <source>
        <dbReference type="RuleBase" id="RU363053"/>
    </source>
</evidence>
<feature type="transmembrane region" description="Helical" evidence="6">
    <location>
        <begin position="137"/>
        <end position="162"/>
    </location>
</feature>
<dbReference type="Proteomes" id="UP000095009">
    <property type="component" value="Unassembled WGS sequence"/>
</dbReference>
<organism evidence="8 9">
    <name type="scientific">Nadsonia fulvescens var. elongata DSM 6958</name>
    <dbReference type="NCBI Taxonomy" id="857566"/>
    <lineage>
        <taxon>Eukaryota</taxon>
        <taxon>Fungi</taxon>
        <taxon>Dikarya</taxon>
        <taxon>Ascomycota</taxon>
        <taxon>Saccharomycotina</taxon>
        <taxon>Dipodascomycetes</taxon>
        <taxon>Dipodascales</taxon>
        <taxon>Dipodascales incertae sedis</taxon>
        <taxon>Nadsonia</taxon>
    </lineage>
</organism>
<keyword evidence="5 6" id="KW-0472">Membrane</keyword>
<reference evidence="8 9" key="1">
    <citation type="journal article" date="2016" name="Proc. Natl. Acad. Sci. U.S.A.">
        <title>Comparative genomics of biotechnologically important yeasts.</title>
        <authorList>
            <person name="Riley R."/>
            <person name="Haridas S."/>
            <person name="Wolfe K.H."/>
            <person name="Lopes M.R."/>
            <person name="Hittinger C.T."/>
            <person name="Goeker M."/>
            <person name="Salamov A.A."/>
            <person name="Wisecaver J.H."/>
            <person name="Long T.M."/>
            <person name="Calvey C.H."/>
            <person name="Aerts A.L."/>
            <person name="Barry K.W."/>
            <person name="Choi C."/>
            <person name="Clum A."/>
            <person name="Coughlan A.Y."/>
            <person name="Deshpande S."/>
            <person name="Douglass A.P."/>
            <person name="Hanson S.J."/>
            <person name="Klenk H.-P."/>
            <person name="LaButti K.M."/>
            <person name="Lapidus A."/>
            <person name="Lindquist E.A."/>
            <person name="Lipzen A.M."/>
            <person name="Meier-Kolthoff J.P."/>
            <person name="Ohm R.A."/>
            <person name="Otillar R.P."/>
            <person name="Pangilinan J.L."/>
            <person name="Peng Y."/>
            <person name="Rokas A."/>
            <person name="Rosa C.A."/>
            <person name="Scheuner C."/>
            <person name="Sibirny A.A."/>
            <person name="Slot J.C."/>
            <person name="Stielow J.B."/>
            <person name="Sun H."/>
            <person name="Kurtzman C.P."/>
            <person name="Blackwell M."/>
            <person name="Grigoriev I.V."/>
            <person name="Jeffries T.W."/>
        </authorList>
    </citation>
    <scope>NUCLEOTIDE SEQUENCE [LARGE SCALE GENOMIC DNA]</scope>
    <source>
        <strain evidence="8 9">DSM 6958</strain>
    </source>
</reference>
<keyword evidence="9" id="KW-1185">Reference proteome</keyword>
<evidence type="ECO:0000256" key="3">
    <source>
        <dbReference type="ARBA" id="ARBA00022692"/>
    </source>
</evidence>
<evidence type="ECO:0008006" key="10">
    <source>
        <dbReference type="Google" id="ProtNLM"/>
    </source>
</evidence>
<dbReference type="Pfam" id="PF04117">
    <property type="entry name" value="Mpv17_PMP22"/>
    <property type="match status" value="1"/>
</dbReference>
<feature type="transmembrane region" description="Helical" evidence="6">
    <location>
        <begin position="101"/>
        <end position="117"/>
    </location>
</feature>
<keyword evidence="3 6" id="KW-0812">Transmembrane</keyword>
<protein>
    <recommendedName>
        <fullName evidence="10">Integral membrane protein</fullName>
    </recommendedName>
</protein>
<feature type="transmembrane region" description="Helical" evidence="6">
    <location>
        <begin position="200"/>
        <end position="222"/>
    </location>
</feature>
<evidence type="ECO:0000256" key="1">
    <source>
        <dbReference type="ARBA" id="ARBA00004141"/>
    </source>
</evidence>
<comment type="similarity">
    <text evidence="2 6">Belongs to the peroxisomal membrane protein PXMP2/4 family.</text>
</comment>
<feature type="region of interest" description="Disordered" evidence="7">
    <location>
        <begin position="231"/>
        <end position="255"/>
    </location>
</feature>
<dbReference type="GO" id="GO:0005778">
    <property type="term" value="C:peroxisomal membrane"/>
    <property type="evidence" value="ECO:0007669"/>
    <property type="project" value="TreeGrafter"/>
</dbReference>
<keyword evidence="4 6" id="KW-1133">Transmembrane helix</keyword>
<evidence type="ECO:0000256" key="5">
    <source>
        <dbReference type="ARBA" id="ARBA00023136"/>
    </source>
</evidence>
<name>A0A1E3PCI2_9ASCO</name>
<evidence type="ECO:0000256" key="4">
    <source>
        <dbReference type="ARBA" id="ARBA00022989"/>
    </source>
</evidence>
<evidence type="ECO:0000256" key="2">
    <source>
        <dbReference type="ARBA" id="ARBA00006824"/>
    </source>
</evidence>
<comment type="subcellular location">
    <subcellularLocation>
        <location evidence="1">Membrane</location>
        <topology evidence="1">Multi-pass membrane protein</topology>
    </subcellularLocation>
</comment>
<dbReference type="PANTHER" id="PTHR11266">
    <property type="entry name" value="PEROXISOMAL MEMBRANE PROTEIN 2, PXMP2 MPV17"/>
    <property type="match status" value="1"/>
</dbReference>
<evidence type="ECO:0000313" key="8">
    <source>
        <dbReference type="EMBL" id="ODQ63088.1"/>
    </source>
</evidence>
<dbReference type="PANTHER" id="PTHR11266:SF93">
    <property type="entry name" value="INTEGRAL MEMBRANE PROTEIN 25D9-6"/>
    <property type="match status" value="1"/>
</dbReference>
<proteinExistence type="inferred from homology"/>
<dbReference type="STRING" id="857566.A0A1E3PCI2"/>
<dbReference type="EMBL" id="KV454416">
    <property type="protein sequence ID" value="ODQ63088.1"/>
    <property type="molecule type" value="Genomic_DNA"/>
</dbReference>
<evidence type="ECO:0000313" key="9">
    <source>
        <dbReference type="Proteomes" id="UP000095009"/>
    </source>
</evidence>
<dbReference type="AlphaFoldDB" id="A0A1E3PCI2"/>
<accession>A0A1E3PCI2</accession>
<dbReference type="InterPro" id="IPR007248">
    <property type="entry name" value="Mpv17_PMP22"/>
</dbReference>